<dbReference type="Pfam" id="PF01300">
    <property type="entry name" value="Sua5_yciO_yrdC"/>
    <property type="match status" value="1"/>
</dbReference>
<dbReference type="EMBL" id="CP025257">
    <property type="protein sequence ID" value="AUF83285.1"/>
    <property type="molecule type" value="Genomic_DNA"/>
</dbReference>
<comment type="catalytic activity">
    <reaction evidence="11">
        <text>L-threonine + hydrogencarbonate + ATP = L-threonylcarbamoyladenylate + diphosphate + H2O</text>
        <dbReference type="Rhea" id="RHEA:36407"/>
        <dbReference type="ChEBI" id="CHEBI:15377"/>
        <dbReference type="ChEBI" id="CHEBI:17544"/>
        <dbReference type="ChEBI" id="CHEBI:30616"/>
        <dbReference type="ChEBI" id="CHEBI:33019"/>
        <dbReference type="ChEBI" id="CHEBI:57926"/>
        <dbReference type="ChEBI" id="CHEBI:73682"/>
        <dbReference type="EC" id="2.7.7.87"/>
    </reaction>
</comment>
<dbReference type="GO" id="GO:0008033">
    <property type="term" value="P:tRNA processing"/>
    <property type="evidence" value="ECO:0007669"/>
    <property type="project" value="UniProtKB-KW"/>
</dbReference>
<keyword evidence="7" id="KW-0548">Nucleotidyltransferase</keyword>
<dbReference type="Proteomes" id="UP000233419">
    <property type="component" value="Chromosome"/>
</dbReference>
<dbReference type="GO" id="GO:0003725">
    <property type="term" value="F:double-stranded RNA binding"/>
    <property type="evidence" value="ECO:0007669"/>
    <property type="project" value="InterPro"/>
</dbReference>
<dbReference type="InterPro" id="IPR017945">
    <property type="entry name" value="DHBP_synth_RibB-like_a/b_dom"/>
</dbReference>
<comment type="similarity">
    <text evidence="2">Belongs to the SUA5 family.</text>
</comment>
<dbReference type="GO" id="GO:0005737">
    <property type="term" value="C:cytoplasm"/>
    <property type="evidence" value="ECO:0007669"/>
    <property type="project" value="UniProtKB-SubCell"/>
</dbReference>
<evidence type="ECO:0000256" key="10">
    <source>
        <dbReference type="ARBA" id="ARBA00029774"/>
    </source>
</evidence>
<evidence type="ECO:0000259" key="12">
    <source>
        <dbReference type="PROSITE" id="PS51163"/>
    </source>
</evidence>
<evidence type="ECO:0000256" key="11">
    <source>
        <dbReference type="ARBA" id="ARBA00048366"/>
    </source>
</evidence>
<dbReference type="AlphaFoldDB" id="A0A2K9C8E8"/>
<keyword evidence="6" id="KW-0819">tRNA processing</keyword>
<evidence type="ECO:0000313" key="13">
    <source>
        <dbReference type="EMBL" id="AUF83285.1"/>
    </source>
</evidence>
<evidence type="ECO:0000313" key="14">
    <source>
        <dbReference type="Proteomes" id="UP000233419"/>
    </source>
</evidence>
<evidence type="ECO:0000256" key="4">
    <source>
        <dbReference type="ARBA" id="ARBA00022490"/>
    </source>
</evidence>
<dbReference type="GO" id="GO:0061710">
    <property type="term" value="F:L-threonylcarbamoyladenylate synthase"/>
    <property type="evidence" value="ECO:0007669"/>
    <property type="project" value="UniProtKB-EC"/>
</dbReference>
<evidence type="ECO:0000256" key="8">
    <source>
        <dbReference type="ARBA" id="ARBA00022741"/>
    </source>
</evidence>
<gene>
    <name evidence="13" type="ORF">CXP39_00475</name>
</gene>
<comment type="subcellular location">
    <subcellularLocation>
        <location evidence="1">Cytoplasm</location>
    </subcellularLocation>
</comment>
<accession>A0A2K9C8E8</accession>
<evidence type="ECO:0000256" key="2">
    <source>
        <dbReference type="ARBA" id="ARBA00007663"/>
    </source>
</evidence>
<dbReference type="PANTHER" id="PTHR17490:SF16">
    <property type="entry name" value="THREONYLCARBAMOYL-AMP SYNTHASE"/>
    <property type="match status" value="1"/>
</dbReference>
<keyword evidence="8" id="KW-0547">Nucleotide-binding</keyword>
<dbReference type="GO" id="GO:0006450">
    <property type="term" value="P:regulation of translational fidelity"/>
    <property type="evidence" value="ECO:0007669"/>
    <property type="project" value="TreeGrafter"/>
</dbReference>
<keyword evidence="14" id="KW-1185">Reference proteome</keyword>
<evidence type="ECO:0000256" key="9">
    <source>
        <dbReference type="ARBA" id="ARBA00022840"/>
    </source>
</evidence>
<evidence type="ECO:0000256" key="5">
    <source>
        <dbReference type="ARBA" id="ARBA00022679"/>
    </source>
</evidence>
<dbReference type="GO" id="GO:0005524">
    <property type="term" value="F:ATP binding"/>
    <property type="evidence" value="ECO:0007669"/>
    <property type="project" value="UniProtKB-KW"/>
</dbReference>
<dbReference type="PANTHER" id="PTHR17490">
    <property type="entry name" value="SUA5"/>
    <property type="match status" value="1"/>
</dbReference>
<evidence type="ECO:0000256" key="1">
    <source>
        <dbReference type="ARBA" id="ARBA00004496"/>
    </source>
</evidence>
<name>A0A2K9C8E8_9MOLU</name>
<dbReference type="EC" id="2.7.7.87" evidence="3"/>
<organism evidence="13 14">
    <name type="scientific">Mesoplasma syrphidae</name>
    <dbReference type="NCBI Taxonomy" id="225999"/>
    <lineage>
        <taxon>Bacteria</taxon>
        <taxon>Bacillati</taxon>
        <taxon>Mycoplasmatota</taxon>
        <taxon>Mollicutes</taxon>
        <taxon>Entomoplasmatales</taxon>
        <taxon>Entomoplasmataceae</taxon>
        <taxon>Mesoplasma</taxon>
    </lineage>
</organism>
<feature type="domain" description="YrdC-like" evidence="12">
    <location>
        <begin position="12"/>
        <end position="174"/>
    </location>
</feature>
<keyword evidence="5" id="KW-0808">Transferase</keyword>
<dbReference type="InterPro" id="IPR006070">
    <property type="entry name" value="Sua5-like_dom"/>
</dbReference>
<dbReference type="InterPro" id="IPR050156">
    <property type="entry name" value="TC-AMP_synthase_SUA5"/>
</dbReference>
<evidence type="ECO:0000256" key="3">
    <source>
        <dbReference type="ARBA" id="ARBA00012584"/>
    </source>
</evidence>
<dbReference type="KEGG" id="msyr:CXP39_00475"/>
<proteinExistence type="inferred from homology"/>
<keyword evidence="4" id="KW-0963">Cytoplasm</keyword>
<dbReference type="SUPFAM" id="SSF55821">
    <property type="entry name" value="YrdC/RibB"/>
    <property type="match status" value="1"/>
</dbReference>
<dbReference type="GO" id="GO:0000049">
    <property type="term" value="F:tRNA binding"/>
    <property type="evidence" value="ECO:0007669"/>
    <property type="project" value="TreeGrafter"/>
</dbReference>
<dbReference type="Gene3D" id="3.90.870.10">
    <property type="entry name" value="DHBP synthase"/>
    <property type="match status" value="1"/>
</dbReference>
<protein>
    <recommendedName>
        <fullName evidence="10">L-threonylcarbamoyladenylate synthase</fullName>
        <ecNumber evidence="3">2.7.7.87</ecNumber>
    </recommendedName>
    <alternativeName>
        <fullName evidence="10">L-threonylcarbamoyladenylate synthase</fullName>
    </alternativeName>
</protein>
<evidence type="ECO:0000256" key="6">
    <source>
        <dbReference type="ARBA" id="ARBA00022694"/>
    </source>
</evidence>
<evidence type="ECO:0000256" key="7">
    <source>
        <dbReference type="ARBA" id="ARBA00022695"/>
    </source>
</evidence>
<dbReference type="PROSITE" id="PS51163">
    <property type="entry name" value="YRDC"/>
    <property type="match status" value="1"/>
</dbReference>
<sequence>MRLERAEMMLNSVQIDQAIKSLKKNQVIILPTDTIYGLSALATKSNEIKINKLKQAKFSKPLIILFSCYQQIDFLNIFDRSLYELLDSSIPTTVIIEYNQQTYALRKVIREDIKKIVDSTGLIYSTSVNIHGQQPLWSEQDLEQFSDDVKVYFDEPLYGEPSKIYNSVTKKWVR</sequence>
<keyword evidence="9" id="KW-0067">ATP-binding</keyword>
<reference evidence="13 14" key="1">
    <citation type="submission" date="2017-12" db="EMBL/GenBank/DDBJ databases">
        <title>Mesoplasma syrphidae YJS, Complete Genome.</title>
        <authorList>
            <person name="Knight T.F."/>
            <person name="Citino T."/>
            <person name="Rubinstein R."/>
            <person name="Neuschaefer Z."/>
        </authorList>
    </citation>
    <scope>NUCLEOTIDE SEQUENCE [LARGE SCALE GENOMIC DNA]</scope>
    <source>
        <strain evidence="13 14">YJS</strain>
    </source>
</reference>